<keyword evidence="9" id="KW-0732">Signal</keyword>
<gene>
    <name evidence="11" type="ORF">ACFQ45_14630</name>
</gene>
<dbReference type="Proteomes" id="UP001597059">
    <property type="component" value="Unassembled WGS sequence"/>
</dbReference>
<dbReference type="InterPro" id="IPR012745">
    <property type="entry name" value="Pseudoazurin"/>
</dbReference>
<dbReference type="Gene3D" id="2.60.40.420">
    <property type="entry name" value="Cupredoxins - blue copper proteins"/>
    <property type="match status" value="1"/>
</dbReference>
<dbReference type="InterPro" id="IPR008972">
    <property type="entry name" value="Cupredoxin"/>
</dbReference>
<evidence type="ECO:0000256" key="4">
    <source>
        <dbReference type="ARBA" id="ARBA00022723"/>
    </source>
</evidence>
<keyword evidence="7" id="KW-0186">Copper</keyword>
<reference evidence="12" key="1">
    <citation type="journal article" date="2019" name="Int. J. Syst. Evol. Microbiol.">
        <title>The Global Catalogue of Microorganisms (GCM) 10K type strain sequencing project: providing services to taxonomists for standard genome sequencing and annotation.</title>
        <authorList>
            <consortium name="The Broad Institute Genomics Platform"/>
            <consortium name="The Broad Institute Genome Sequencing Center for Infectious Disease"/>
            <person name="Wu L."/>
            <person name="Ma J."/>
        </authorList>
    </citation>
    <scope>NUCLEOTIDE SEQUENCE [LARGE SCALE GENOMIC DNA]</scope>
    <source>
        <strain evidence="12">JCM 30774</strain>
    </source>
</reference>
<keyword evidence="4" id="KW-0479">Metal-binding</keyword>
<evidence type="ECO:0000256" key="1">
    <source>
        <dbReference type="ARBA" id="ARBA00001935"/>
    </source>
</evidence>
<evidence type="ECO:0000313" key="12">
    <source>
        <dbReference type="Proteomes" id="UP001597059"/>
    </source>
</evidence>
<dbReference type="SUPFAM" id="SSF49503">
    <property type="entry name" value="Cupredoxins"/>
    <property type="match status" value="1"/>
</dbReference>
<keyword evidence="6" id="KW-0249">Electron transport</keyword>
<evidence type="ECO:0000256" key="6">
    <source>
        <dbReference type="ARBA" id="ARBA00022982"/>
    </source>
</evidence>
<dbReference type="InterPro" id="IPR002386">
    <property type="entry name" value="Amicyanin/Pseudoazurin"/>
</dbReference>
<feature type="signal peptide" evidence="9">
    <location>
        <begin position="1"/>
        <end position="22"/>
    </location>
</feature>
<dbReference type="PRINTS" id="PR00155">
    <property type="entry name" value="AMICYANIN"/>
</dbReference>
<accession>A0ABW4B4Z3</accession>
<evidence type="ECO:0000256" key="2">
    <source>
        <dbReference type="ARBA" id="ARBA00004418"/>
    </source>
</evidence>
<evidence type="ECO:0000256" key="7">
    <source>
        <dbReference type="ARBA" id="ARBA00023008"/>
    </source>
</evidence>
<comment type="subcellular location">
    <subcellularLocation>
        <location evidence="2">Periplasm</location>
    </subcellularLocation>
</comment>
<keyword evidence="3" id="KW-0813">Transport</keyword>
<comment type="cofactor">
    <cofactor evidence="1">
        <name>Cu cation</name>
        <dbReference type="ChEBI" id="CHEBI:23378"/>
    </cofactor>
</comment>
<organism evidence="11 12">
    <name type="scientific">Rhodanobacter aciditrophus</name>
    <dbReference type="NCBI Taxonomy" id="1623218"/>
    <lineage>
        <taxon>Bacteria</taxon>
        <taxon>Pseudomonadati</taxon>
        <taxon>Pseudomonadota</taxon>
        <taxon>Gammaproteobacteria</taxon>
        <taxon>Lysobacterales</taxon>
        <taxon>Rhodanobacteraceae</taxon>
        <taxon>Rhodanobacter</taxon>
    </lineage>
</organism>
<dbReference type="EMBL" id="JBHTMN010000017">
    <property type="protein sequence ID" value="MFD1384604.1"/>
    <property type="molecule type" value="Genomic_DNA"/>
</dbReference>
<feature type="domain" description="Blue (type 1) copper" evidence="10">
    <location>
        <begin position="29"/>
        <end position="112"/>
    </location>
</feature>
<evidence type="ECO:0000313" key="11">
    <source>
        <dbReference type="EMBL" id="MFD1384604.1"/>
    </source>
</evidence>
<keyword evidence="5" id="KW-0574">Periplasm</keyword>
<protein>
    <recommendedName>
        <fullName evidence="8">Pseudoazurin</fullName>
    </recommendedName>
</protein>
<name>A0ABW4B4Z3_9GAMM</name>
<evidence type="ECO:0000256" key="8">
    <source>
        <dbReference type="NCBIfam" id="TIGR02375"/>
    </source>
</evidence>
<proteinExistence type="predicted"/>
<feature type="chain" id="PRO_5046951536" description="Pseudoazurin" evidence="9">
    <location>
        <begin position="23"/>
        <end position="147"/>
    </location>
</feature>
<dbReference type="Pfam" id="PF00127">
    <property type="entry name" value="Copper-bind"/>
    <property type="match status" value="1"/>
</dbReference>
<comment type="caution">
    <text evidence="11">The sequence shown here is derived from an EMBL/GenBank/DDBJ whole genome shotgun (WGS) entry which is preliminary data.</text>
</comment>
<sequence>MLLNRTIIVAAVALMMSTSVLAKDWQVQMLSFGKKGPMVFEPSFVQAQVGDTVTFVPTNPGHHVKSYLTPEGQTAWESKLNETYTVTLTEEGLQLYYCPPHLVMGMVGIIQVGDPVNKADLDAAYPEFRDKIAINPERVDAILSQIQ</sequence>
<evidence type="ECO:0000256" key="3">
    <source>
        <dbReference type="ARBA" id="ARBA00022448"/>
    </source>
</evidence>
<keyword evidence="12" id="KW-1185">Reference proteome</keyword>
<evidence type="ECO:0000256" key="5">
    <source>
        <dbReference type="ARBA" id="ARBA00022764"/>
    </source>
</evidence>
<dbReference type="InterPro" id="IPR000923">
    <property type="entry name" value="BlueCu_1"/>
</dbReference>
<evidence type="ECO:0000259" key="10">
    <source>
        <dbReference type="Pfam" id="PF00127"/>
    </source>
</evidence>
<dbReference type="RefSeq" id="WP_377368987.1">
    <property type="nucleotide sequence ID" value="NZ_JBHTMN010000017.1"/>
</dbReference>
<dbReference type="NCBIfam" id="TIGR02375">
    <property type="entry name" value="pseudoazurin"/>
    <property type="match status" value="1"/>
</dbReference>
<evidence type="ECO:0000256" key="9">
    <source>
        <dbReference type="SAM" id="SignalP"/>
    </source>
</evidence>